<evidence type="ECO:0000256" key="3">
    <source>
        <dbReference type="ARBA" id="ARBA00010008"/>
    </source>
</evidence>
<proteinExistence type="inferred from homology"/>
<comment type="catalytic activity">
    <reaction evidence="11">
        <text>6-carboxyhexanoyl-[ACP] + L-alanine + H(+) = (8S)-8-amino-7-oxononanoate + holo-[ACP] + CO2</text>
        <dbReference type="Rhea" id="RHEA:42288"/>
        <dbReference type="Rhea" id="RHEA-COMP:9685"/>
        <dbReference type="Rhea" id="RHEA-COMP:9955"/>
        <dbReference type="ChEBI" id="CHEBI:15378"/>
        <dbReference type="ChEBI" id="CHEBI:16526"/>
        <dbReference type="ChEBI" id="CHEBI:57972"/>
        <dbReference type="ChEBI" id="CHEBI:64479"/>
        <dbReference type="ChEBI" id="CHEBI:78846"/>
        <dbReference type="ChEBI" id="CHEBI:149468"/>
        <dbReference type="EC" id="2.3.1.47"/>
    </reaction>
</comment>
<keyword evidence="7" id="KW-0093">Biotin biosynthesis</keyword>
<dbReference type="EMBL" id="BAAAFA010000007">
    <property type="protein sequence ID" value="GAA0818596.1"/>
    <property type="molecule type" value="Genomic_DNA"/>
</dbReference>
<protein>
    <recommendedName>
        <fullName evidence="5">8-amino-7-oxononanoate synthase</fullName>
        <ecNumber evidence="5">2.3.1.47</ecNumber>
    </recommendedName>
    <alternativeName>
        <fullName evidence="9">7-keto-8-amino-pelargonic acid synthase</fullName>
    </alternativeName>
    <alternativeName>
        <fullName evidence="10">8-amino-7-ketopelargonate synthase</fullName>
    </alternativeName>
</protein>
<evidence type="ECO:0000256" key="6">
    <source>
        <dbReference type="ARBA" id="ARBA00022679"/>
    </source>
</evidence>
<dbReference type="InterPro" id="IPR001917">
    <property type="entry name" value="Aminotrans_II_pyridoxalP_BS"/>
</dbReference>
<dbReference type="Gene3D" id="3.90.1150.10">
    <property type="entry name" value="Aspartate Aminotransferase, domain 1"/>
    <property type="match status" value="1"/>
</dbReference>
<keyword evidence="6" id="KW-0808">Transferase</keyword>
<dbReference type="SUPFAM" id="SSF53383">
    <property type="entry name" value="PLP-dependent transferases"/>
    <property type="match status" value="1"/>
</dbReference>
<dbReference type="RefSeq" id="WP_343817429.1">
    <property type="nucleotide sequence ID" value="NZ_BAAAFA010000007.1"/>
</dbReference>
<dbReference type="Gene3D" id="3.40.640.10">
    <property type="entry name" value="Type I PLP-dependent aspartate aminotransferase-like (Major domain)"/>
    <property type="match status" value="1"/>
</dbReference>
<comment type="subunit">
    <text evidence="4">Homodimer.</text>
</comment>
<dbReference type="InterPro" id="IPR015424">
    <property type="entry name" value="PyrdxlP-dep_Trfase"/>
</dbReference>
<evidence type="ECO:0000256" key="11">
    <source>
        <dbReference type="ARBA" id="ARBA00047715"/>
    </source>
</evidence>
<reference evidence="15" key="1">
    <citation type="journal article" date="2019" name="Int. J. Syst. Evol. Microbiol.">
        <title>The Global Catalogue of Microorganisms (GCM) 10K type strain sequencing project: providing services to taxonomists for standard genome sequencing and annotation.</title>
        <authorList>
            <consortium name="The Broad Institute Genomics Platform"/>
            <consortium name="The Broad Institute Genome Sequencing Center for Infectious Disease"/>
            <person name="Wu L."/>
            <person name="Ma J."/>
        </authorList>
    </citation>
    <scope>NUCLEOTIDE SEQUENCE [LARGE SCALE GENOMIC DNA]</scope>
    <source>
        <strain evidence="15">JCM 15608</strain>
    </source>
</reference>
<evidence type="ECO:0000256" key="9">
    <source>
        <dbReference type="ARBA" id="ARBA00032610"/>
    </source>
</evidence>
<evidence type="ECO:0000256" key="7">
    <source>
        <dbReference type="ARBA" id="ARBA00022756"/>
    </source>
</evidence>
<comment type="similarity">
    <text evidence="3">Belongs to the class-II pyridoxal-phosphate-dependent aminotransferase family. BioF subfamily.</text>
</comment>
<name>A0ABP3WI84_9GAMM</name>
<dbReference type="PANTHER" id="PTHR13693:SF100">
    <property type="entry name" value="8-AMINO-7-OXONONANOATE SYNTHASE"/>
    <property type="match status" value="1"/>
</dbReference>
<accession>A0ABP3WI84</accession>
<dbReference type="InterPro" id="IPR050087">
    <property type="entry name" value="AON_synthase_class-II"/>
</dbReference>
<evidence type="ECO:0000256" key="12">
    <source>
        <dbReference type="RuleBase" id="RU003693"/>
    </source>
</evidence>
<comment type="cofactor">
    <cofactor evidence="1 12">
        <name>pyridoxal 5'-phosphate</name>
        <dbReference type="ChEBI" id="CHEBI:597326"/>
    </cofactor>
</comment>
<dbReference type="InterPro" id="IPR015422">
    <property type="entry name" value="PyrdxlP-dep_Trfase_small"/>
</dbReference>
<keyword evidence="8 12" id="KW-0663">Pyridoxal phosphate</keyword>
<comment type="pathway">
    <text evidence="2">Cofactor biosynthesis; biotin biosynthesis.</text>
</comment>
<comment type="caution">
    <text evidence="14">The sequence shown here is derived from an EMBL/GenBank/DDBJ whole genome shotgun (WGS) entry which is preliminary data.</text>
</comment>
<dbReference type="Proteomes" id="UP001500021">
    <property type="component" value="Unassembled WGS sequence"/>
</dbReference>
<sequence length="399" mass="44218">MMPTEHANNFSFISRQLAEQQQLNRYRQRVCIGAGVTNEHNCTINIAGKHYINFSSNDYLGLNNHAEINKALQEGADKFGTCASASSLVTGYHYAHQALEDEICQWLNKPRCLLFSSGFSANLALFHALGQQGDTQSSNTSQAQFYLDKLSHASMIDGAYQSNAKVKRFNHNNTEQLARLLEQNNAENTLIASEGVFSMDGDQAKVAQLAQLAKQHNAWLYLDDAHSIGVIGEQGQGSNSITDIDITMATFGKAMATSGAFLTCQAELHDYLINFSRHYIYSTAISPAIAWATIKSIKLIKQAQWRRDKINELSALFTRLLADNIQLITSQSSIHAIIIGDEKAALQVSEKLKQQGIWLTAIRPPTVAVNSSRLRVTICAHHNENDIKYLAECLNKALK</sequence>
<dbReference type="Pfam" id="PF00155">
    <property type="entry name" value="Aminotran_1_2"/>
    <property type="match status" value="1"/>
</dbReference>
<evidence type="ECO:0000256" key="8">
    <source>
        <dbReference type="ARBA" id="ARBA00022898"/>
    </source>
</evidence>
<keyword evidence="15" id="KW-1185">Reference proteome</keyword>
<evidence type="ECO:0000256" key="2">
    <source>
        <dbReference type="ARBA" id="ARBA00004746"/>
    </source>
</evidence>
<dbReference type="InterPro" id="IPR004839">
    <property type="entry name" value="Aminotransferase_I/II_large"/>
</dbReference>
<dbReference type="EC" id="2.3.1.47" evidence="5"/>
<organism evidence="14 15">
    <name type="scientific">Colwellia asteriadis</name>
    <dbReference type="NCBI Taxonomy" id="517723"/>
    <lineage>
        <taxon>Bacteria</taxon>
        <taxon>Pseudomonadati</taxon>
        <taxon>Pseudomonadota</taxon>
        <taxon>Gammaproteobacteria</taxon>
        <taxon>Alteromonadales</taxon>
        <taxon>Colwelliaceae</taxon>
        <taxon>Colwellia</taxon>
    </lineage>
</organism>
<evidence type="ECO:0000256" key="10">
    <source>
        <dbReference type="ARBA" id="ARBA00033381"/>
    </source>
</evidence>
<feature type="domain" description="Aminotransferase class I/classII large" evidence="13">
    <location>
        <begin position="50"/>
        <end position="392"/>
    </location>
</feature>
<evidence type="ECO:0000313" key="14">
    <source>
        <dbReference type="EMBL" id="GAA0818596.1"/>
    </source>
</evidence>
<dbReference type="InterPro" id="IPR015421">
    <property type="entry name" value="PyrdxlP-dep_Trfase_major"/>
</dbReference>
<evidence type="ECO:0000259" key="13">
    <source>
        <dbReference type="Pfam" id="PF00155"/>
    </source>
</evidence>
<evidence type="ECO:0000256" key="1">
    <source>
        <dbReference type="ARBA" id="ARBA00001933"/>
    </source>
</evidence>
<dbReference type="CDD" id="cd06454">
    <property type="entry name" value="KBL_like"/>
    <property type="match status" value="1"/>
</dbReference>
<dbReference type="PANTHER" id="PTHR13693">
    <property type="entry name" value="CLASS II AMINOTRANSFERASE/8-AMINO-7-OXONONANOATE SYNTHASE"/>
    <property type="match status" value="1"/>
</dbReference>
<dbReference type="PROSITE" id="PS00599">
    <property type="entry name" value="AA_TRANSFER_CLASS_2"/>
    <property type="match status" value="1"/>
</dbReference>
<evidence type="ECO:0000256" key="4">
    <source>
        <dbReference type="ARBA" id="ARBA00011738"/>
    </source>
</evidence>
<gene>
    <name evidence="14" type="primary">bioF</name>
    <name evidence="14" type="ORF">GCM10009111_21490</name>
</gene>
<evidence type="ECO:0000313" key="15">
    <source>
        <dbReference type="Proteomes" id="UP001500021"/>
    </source>
</evidence>
<evidence type="ECO:0000256" key="5">
    <source>
        <dbReference type="ARBA" id="ARBA00013187"/>
    </source>
</evidence>